<dbReference type="NCBIfam" id="TIGR00087">
    <property type="entry name" value="surE"/>
    <property type="match status" value="1"/>
</dbReference>
<comment type="caution">
    <text evidence="7">The sequence shown here is derived from an EMBL/GenBank/DDBJ whole genome shotgun (WGS) entry which is preliminary data.</text>
</comment>
<dbReference type="EC" id="3.1.3.5" evidence="3"/>
<keyword evidence="4" id="KW-0479">Metal-binding</keyword>
<dbReference type="PANTHER" id="PTHR30457:SF23">
    <property type="entry name" value="PHOSPHATASE, PUTATIVE (AFU_ORTHOLOGUE AFUA_1G03660)-RELATED"/>
    <property type="match status" value="1"/>
</dbReference>
<evidence type="ECO:0000256" key="3">
    <source>
        <dbReference type="ARBA" id="ARBA00012643"/>
    </source>
</evidence>
<protein>
    <recommendedName>
        <fullName evidence="3">5'-nucleotidase</fullName>
        <ecNumber evidence="3">3.1.3.5</ecNumber>
    </recommendedName>
</protein>
<proteinExistence type="inferred from homology"/>
<evidence type="ECO:0000256" key="1">
    <source>
        <dbReference type="ARBA" id="ARBA00000815"/>
    </source>
</evidence>
<dbReference type="OrthoDB" id="9780815at2"/>
<dbReference type="PANTHER" id="PTHR30457">
    <property type="entry name" value="5'-NUCLEOTIDASE SURE"/>
    <property type="match status" value="1"/>
</dbReference>
<dbReference type="Pfam" id="PF01975">
    <property type="entry name" value="SurE"/>
    <property type="match status" value="1"/>
</dbReference>
<gene>
    <name evidence="7" type="primary">surE</name>
    <name evidence="7" type="ORF">FPL22_05430</name>
</gene>
<accession>A0A556QQ29</accession>
<comment type="similarity">
    <text evidence="2">Belongs to the SurE nucleotidase family.</text>
</comment>
<sequence length="264" mass="27727">MRLLITNDDGIDSPFLHALTDALRAARHDLRIAAPKTEQSWIGCAKSRLRPVASAVAIRDFGCPAWMIDGTPSDCVSIALAHLLPPDEPIDAVVSGINIGRNASLGFILASGTIAGAWEGAVHGLPAIAFSQDLTAAQFEAYRTSGHRADADLQHTLDASATRAAQLVPGLVASTPARGFIVHNVNFPYPCGHDTPVHRTIPARVIVPGLFGPAADDGTHRFIFKFGEDISPPSPLTDAAALSAGFISHTVLDYTALGTNGFPS</sequence>
<evidence type="ECO:0000313" key="8">
    <source>
        <dbReference type="Proteomes" id="UP000315648"/>
    </source>
</evidence>
<dbReference type="GO" id="GO:0008253">
    <property type="term" value="F:5'-nucleotidase activity"/>
    <property type="evidence" value="ECO:0007669"/>
    <property type="project" value="UniProtKB-EC"/>
</dbReference>
<dbReference type="AlphaFoldDB" id="A0A556QQ29"/>
<feature type="domain" description="Survival protein SurE-like phosphatase/nucleotidase" evidence="6">
    <location>
        <begin position="4"/>
        <end position="190"/>
    </location>
</feature>
<keyword evidence="5 7" id="KW-0378">Hydrolase</keyword>
<reference evidence="7 8" key="1">
    <citation type="submission" date="2019-07" db="EMBL/GenBank/DDBJ databases">
        <title>Description of 53C-WASEF.</title>
        <authorList>
            <person name="Pitt A."/>
            <person name="Hahn M.W."/>
        </authorList>
    </citation>
    <scope>NUCLEOTIDE SEQUENCE [LARGE SCALE GENOMIC DNA]</scope>
    <source>
        <strain evidence="7 8">53C-WASEF</strain>
    </source>
</reference>
<dbReference type="InterPro" id="IPR030048">
    <property type="entry name" value="SurE"/>
</dbReference>
<dbReference type="GO" id="GO:0046872">
    <property type="term" value="F:metal ion binding"/>
    <property type="evidence" value="ECO:0007669"/>
    <property type="project" value="UniProtKB-KW"/>
</dbReference>
<dbReference type="Proteomes" id="UP000315648">
    <property type="component" value="Unassembled WGS sequence"/>
</dbReference>
<evidence type="ECO:0000313" key="7">
    <source>
        <dbReference type="EMBL" id="TSJ78750.1"/>
    </source>
</evidence>
<evidence type="ECO:0000256" key="2">
    <source>
        <dbReference type="ARBA" id="ARBA00011062"/>
    </source>
</evidence>
<evidence type="ECO:0000259" key="6">
    <source>
        <dbReference type="Pfam" id="PF01975"/>
    </source>
</evidence>
<dbReference type="RefSeq" id="WP_144229091.1">
    <property type="nucleotide sequence ID" value="NZ_CBCRVV010000002.1"/>
</dbReference>
<dbReference type="InterPro" id="IPR036523">
    <property type="entry name" value="SurE-like_sf"/>
</dbReference>
<dbReference type="EMBL" id="VMBG01000001">
    <property type="protein sequence ID" value="TSJ78750.1"/>
    <property type="molecule type" value="Genomic_DNA"/>
</dbReference>
<dbReference type="Gene3D" id="3.40.1210.10">
    <property type="entry name" value="Survival protein SurE-like phosphatase/nucleotidase"/>
    <property type="match status" value="1"/>
</dbReference>
<name>A0A556QQ29_9BACT</name>
<keyword evidence="8" id="KW-1185">Reference proteome</keyword>
<evidence type="ECO:0000256" key="5">
    <source>
        <dbReference type="ARBA" id="ARBA00022801"/>
    </source>
</evidence>
<organism evidence="7 8">
    <name type="scientific">Rariglobus hedericola</name>
    <dbReference type="NCBI Taxonomy" id="2597822"/>
    <lineage>
        <taxon>Bacteria</taxon>
        <taxon>Pseudomonadati</taxon>
        <taxon>Verrucomicrobiota</taxon>
        <taxon>Opitutia</taxon>
        <taxon>Opitutales</taxon>
        <taxon>Opitutaceae</taxon>
        <taxon>Rariglobus</taxon>
    </lineage>
</organism>
<comment type="catalytic activity">
    <reaction evidence="1">
        <text>a ribonucleoside 5'-phosphate + H2O = a ribonucleoside + phosphate</text>
        <dbReference type="Rhea" id="RHEA:12484"/>
        <dbReference type="ChEBI" id="CHEBI:15377"/>
        <dbReference type="ChEBI" id="CHEBI:18254"/>
        <dbReference type="ChEBI" id="CHEBI:43474"/>
        <dbReference type="ChEBI" id="CHEBI:58043"/>
        <dbReference type="EC" id="3.1.3.5"/>
    </reaction>
</comment>
<dbReference type="SUPFAM" id="SSF64167">
    <property type="entry name" value="SurE-like"/>
    <property type="match status" value="1"/>
</dbReference>
<dbReference type="InterPro" id="IPR002828">
    <property type="entry name" value="SurE-like_Pase/nucleotidase"/>
</dbReference>
<evidence type="ECO:0000256" key="4">
    <source>
        <dbReference type="ARBA" id="ARBA00022723"/>
    </source>
</evidence>